<evidence type="ECO:0000313" key="2">
    <source>
        <dbReference type="EMBL" id="BAD73685.1"/>
    </source>
</evidence>
<reference evidence="3" key="8">
    <citation type="submission" date="2012-08" db="EMBL/GenBank/DDBJ databases">
        <title>The Second Rice Annotation Project Meeting (RAP2).</title>
        <authorList>
            <consortium name="The Rice Annotation Project (RAP)"/>
        </authorList>
    </citation>
    <scope>NUCLEOTIDE SEQUENCE</scope>
</reference>
<proteinExistence type="predicted"/>
<reference evidence="3" key="4">
    <citation type="journal article" date="2007" name="Genome Res.">
        <title>Curated Genome Annotation of Oryza sativa ssp. japonica and Comparative Genome Analysis with Arabidopsis thaliana.</title>
        <authorList>
            <consortium name="The Rice Annotation Project (RAP)"/>
            <person name="Itoh T."/>
            <person name="Tanaka T."/>
            <person name="Barrero R.A."/>
            <person name="Yamasaki C."/>
            <person name="Fujii Y."/>
            <person name="Hilton P.B."/>
            <person name="Antonio B.A."/>
            <person name="Aono H."/>
            <person name="Apweiler R."/>
            <person name="Bruskiewich R."/>
            <person name="Bureau T."/>
            <person name="Burr F."/>
            <person name="Costa de Oliveira A."/>
            <person name="Fuks G."/>
            <person name="Habara T."/>
            <person name="Haberer G."/>
            <person name="Han B."/>
            <person name="Harada E."/>
            <person name="Hiraki A.T."/>
            <person name="Hirochika H."/>
            <person name="Hoen D."/>
            <person name="Hokari H."/>
            <person name="Hosokawa S."/>
            <person name="Hsing Y."/>
            <person name="Ikawa H."/>
            <person name="Ikeo K."/>
            <person name="Imanishi T."/>
            <person name="Ito Y."/>
            <person name="Jaiswal P."/>
            <person name="Kanno M."/>
            <person name="Kawahara Y."/>
            <person name="Kawamura T."/>
            <person name="Kawashima H."/>
            <person name="Khurana J.P."/>
            <person name="Kikuchi S."/>
            <person name="Komatsu S."/>
            <person name="Koyanagi K.O."/>
            <person name="Kubooka H."/>
            <person name="Lieberherr D."/>
            <person name="Lin Y.C."/>
            <person name="Lonsdale D."/>
            <person name="Matsumoto T."/>
            <person name="Matsuya A."/>
            <person name="McCombie W.R."/>
            <person name="Messing J."/>
            <person name="Miyao A."/>
            <person name="Mulder N."/>
            <person name="Nagamura Y."/>
            <person name="Nam J."/>
            <person name="Namiki N."/>
            <person name="Numa H."/>
            <person name="Nurimoto S."/>
            <person name="O'donovan C."/>
            <person name="Ohyanagi H."/>
            <person name="Okido T."/>
            <person name="Oota S."/>
            <person name="Osato N."/>
            <person name="Palmer L.E."/>
            <person name="Quetier F."/>
            <person name="Raghuvanshi S."/>
            <person name="Saichi N."/>
            <person name="Sakai H."/>
            <person name="Sakai Y."/>
            <person name="Sakata K."/>
            <person name="Sakurai T."/>
            <person name="Sato F."/>
            <person name="Sato Y."/>
            <person name="Schoof H."/>
            <person name="Seki M."/>
            <person name="Shibata M."/>
            <person name="Shimizu Y."/>
            <person name="Shinozaki K."/>
            <person name="Shinso Y."/>
            <person name="Singh N.K."/>
            <person name="Smith-White B."/>
            <person name="Takeda J."/>
            <person name="Tanino M."/>
            <person name="Tatusova T."/>
            <person name="Thongjuea S."/>
            <person name="Todokoro F."/>
            <person name="Tsugane M."/>
            <person name="Tyagi A.K."/>
            <person name="Vanavichit A."/>
            <person name="Wang A."/>
            <person name="Wing R.A."/>
            <person name="Yamaguchi K."/>
            <person name="Yamamoto M."/>
            <person name="Yamamoto N."/>
            <person name="Yu Y."/>
            <person name="Zhang H."/>
            <person name="Zhao Q."/>
            <person name="Higo K."/>
            <person name="Burr B."/>
            <person name="Gojobori T."/>
            <person name="Sasaki T."/>
        </authorList>
    </citation>
    <scope>NUCLEOTIDE SEQUENCE</scope>
</reference>
<reference evidence="3" key="3">
    <citation type="journal article" date="2006" name="Nucleic Acids Res.">
        <title>The Rice Annotation Project Database (RAP-DB): hub for Oryza sativa ssp. japonica genome information.</title>
        <authorList>
            <person name="Ohyanagi H."/>
            <person name="Tanaka T."/>
            <person name="Sakai H."/>
            <person name="Shigemoto Y."/>
            <person name="Yamaguchi K."/>
            <person name="Habara T."/>
            <person name="Fujii Y."/>
            <person name="Antonio B.A."/>
            <person name="Nagamura Y."/>
            <person name="Imanishi T."/>
            <person name="Ikeo K."/>
            <person name="Itoh T."/>
            <person name="Gojobori T."/>
            <person name="Sasaki T."/>
        </authorList>
    </citation>
    <scope>NUCLEOTIDE SEQUENCE</scope>
</reference>
<protein>
    <submittedName>
        <fullName evidence="3">Os01g0668500 protein</fullName>
    </submittedName>
</protein>
<evidence type="ECO:0000313" key="1">
    <source>
        <dbReference type="EMBL" id="BAD73657.1"/>
    </source>
</evidence>
<dbReference type="KEGG" id="dosa:Os01g0668500"/>
<organism evidence="1">
    <name type="scientific">Oryza sativa subsp. japonica</name>
    <name type="common">Rice</name>
    <dbReference type="NCBI Taxonomy" id="39947"/>
    <lineage>
        <taxon>Eukaryota</taxon>
        <taxon>Viridiplantae</taxon>
        <taxon>Streptophyta</taxon>
        <taxon>Embryophyta</taxon>
        <taxon>Tracheophyta</taxon>
        <taxon>Spermatophyta</taxon>
        <taxon>Magnoliopsida</taxon>
        <taxon>Liliopsida</taxon>
        <taxon>Poales</taxon>
        <taxon>Poaceae</taxon>
        <taxon>BOP clade</taxon>
        <taxon>Oryzoideae</taxon>
        <taxon>Oryzeae</taxon>
        <taxon>Oryzinae</taxon>
        <taxon>Oryza</taxon>
        <taxon>Oryza sativa</taxon>
    </lineage>
</organism>
<reference evidence="3" key="7">
    <citation type="submission" date="2012-08" db="EMBL/GenBank/DDBJ databases">
        <title>Oryza sativa nipponbare(GA3) genomic DNA, chromosome 1.</title>
        <authorList>
            <consortium name="IRGSP(International Rice Genome Sequencing Project)"/>
        </authorList>
    </citation>
    <scope>NUCLEOTIDE SEQUENCE</scope>
</reference>
<dbReference type="EMBL" id="AP003760">
    <property type="protein sequence ID" value="BAD73657.1"/>
    <property type="molecule type" value="Genomic_DNA"/>
</dbReference>
<reference evidence="3 4" key="2">
    <citation type="journal article" date="2005" name="Nature">
        <title>The map-based sequence of the rice genome.</title>
        <authorList>
            <consortium name="International rice genome sequencing project (IRGSP)"/>
            <person name="Matsumoto T."/>
            <person name="Wu J."/>
            <person name="Kanamori H."/>
            <person name="Katayose Y."/>
            <person name="Fujisawa M."/>
            <person name="Namiki N."/>
            <person name="Mizuno H."/>
            <person name="Yamamoto K."/>
            <person name="Antonio B.A."/>
            <person name="Baba T."/>
            <person name="Sakata K."/>
            <person name="Nagamura Y."/>
            <person name="Aoki H."/>
            <person name="Arikawa K."/>
            <person name="Arita K."/>
            <person name="Bito T."/>
            <person name="Chiden Y."/>
            <person name="Fujitsuka N."/>
            <person name="Fukunaka R."/>
            <person name="Hamada M."/>
            <person name="Harada C."/>
            <person name="Hayashi A."/>
            <person name="Hijishita S."/>
            <person name="Honda M."/>
            <person name="Hosokawa S."/>
            <person name="Ichikawa Y."/>
            <person name="Idonuma A."/>
            <person name="Iijima M."/>
            <person name="Ikeda M."/>
            <person name="Ikeno M."/>
            <person name="Ito K."/>
            <person name="Ito S."/>
            <person name="Ito T."/>
            <person name="Ito Y."/>
            <person name="Ito Y."/>
            <person name="Iwabuchi A."/>
            <person name="Kamiya K."/>
            <person name="Karasawa W."/>
            <person name="Kurita K."/>
            <person name="Katagiri S."/>
            <person name="Kikuta A."/>
            <person name="Kobayashi H."/>
            <person name="Kobayashi N."/>
            <person name="Machita K."/>
            <person name="Maehara T."/>
            <person name="Masukawa M."/>
            <person name="Mizubayashi T."/>
            <person name="Mukai Y."/>
            <person name="Nagasaki H."/>
            <person name="Nagata Y."/>
            <person name="Naito S."/>
            <person name="Nakashima M."/>
            <person name="Nakama Y."/>
            <person name="Nakamichi Y."/>
            <person name="Nakamura M."/>
            <person name="Meguro A."/>
            <person name="Negishi M."/>
            <person name="Ohta I."/>
            <person name="Ohta T."/>
            <person name="Okamoto M."/>
            <person name="Ono N."/>
            <person name="Saji S."/>
            <person name="Sakaguchi M."/>
            <person name="Sakai K."/>
            <person name="Shibata M."/>
            <person name="Shimokawa T."/>
            <person name="Song J."/>
            <person name="Takazaki Y."/>
            <person name="Terasawa K."/>
            <person name="Tsugane M."/>
            <person name="Tsuji K."/>
            <person name="Ueda S."/>
            <person name="Waki K."/>
            <person name="Yamagata H."/>
            <person name="Yamamoto M."/>
            <person name="Yamamoto S."/>
            <person name="Yamane H."/>
            <person name="Yoshiki S."/>
            <person name="Yoshihara R."/>
            <person name="Yukawa K."/>
            <person name="Zhong H."/>
            <person name="Yano M."/>
            <person name="Yuan Q."/>
            <person name="Ouyang S."/>
            <person name="Liu J."/>
            <person name="Jones K.M."/>
            <person name="Gansberger K."/>
            <person name="Moffat K."/>
            <person name="Hill J."/>
            <person name="Bera J."/>
            <person name="Fadrosh D."/>
            <person name="Jin S."/>
            <person name="Johri S."/>
            <person name="Kim M."/>
            <person name="Overton L."/>
            <person name="Reardon M."/>
            <person name="Tsitrin T."/>
            <person name="Vuong H."/>
            <person name="Weaver B."/>
            <person name="Ciecko A."/>
            <person name="Tallon L."/>
            <person name="Jackson J."/>
            <person name="Pai G."/>
            <person name="Aken S.V."/>
            <person name="Utterback T."/>
            <person name="Reidmuller S."/>
            <person name="Feldblyum T."/>
            <person name="Hsiao J."/>
            <person name="Zismann V."/>
            <person name="Iobst S."/>
            <person name="de Vazeille A.R."/>
            <person name="Buell C.R."/>
            <person name="Ying K."/>
            <person name="Li Y."/>
            <person name="Lu T."/>
            <person name="Huang Y."/>
            <person name="Zhao Q."/>
            <person name="Feng Q."/>
            <person name="Zhang L."/>
            <person name="Zhu J."/>
            <person name="Weng Q."/>
            <person name="Mu J."/>
            <person name="Lu Y."/>
            <person name="Fan D."/>
            <person name="Liu Y."/>
            <person name="Guan J."/>
            <person name="Zhang Y."/>
            <person name="Yu S."/>
            <person name="Liu X."/>
            <person name="Zhang Y."/>
            <person name="Hong G."/>
            <person name="Han B."/>
            <person name="Choisne N."/>
            <person name="Demange N."/>
            <person name="Orjeda G."/>
            <person name="Samain S."/>
            <person name="Cattolico L."/>
            <person name="Pelletier E."/>
            <person name="Couloux A."/>
            <person name="Segurens B."/>
            <person name="Wincker P."/>
            <person name="D'Hont A."/>
            <person name="Scarpelli C."/>
            <person name="Weissenbach J."/>
            <person name="Salanoubat M."/>
            <person name="Quetier F."/>
            <person name="Yu Y."/>
            <person name="Kim H.R."/>
            <person name="Rambo T."/>
            <person name="Currie J."/>
            <person name="Collura K."/>
            <person name="Luo M."/>
            <person name="Yang T."/>
            <person name="Ammiraju J.S.S."/>
            <person name="Engler F."/>
            <person name="Soderlund C."/>
            <person name="Wing R.A."/>
            <person name="Palmer L.E."/>
            <person name="de la Bastide M."/>
            <person name="Spiegel L."/>
            <person name="Nascimento L."/>
            <person name="Zutavern T."/>
            <person name="O'Shaughnessy A."/>
            <person name="Dike S."/>
            <person name="Dedhia N."/>
            <person name="Preston R."/>
            <person name="Balija V."/>
            <person name="McCombie W.R."/>
            <person name="Chow T."/>
            <person name="Chen H."/>
            <person name="Chung M."/>
            <person name="Chen C."/>
            <person name="Shaw J."/>
            <person name="Wu H."/>
            <person name="Hsiao K."/>
            <person name="Chao Y."/>
            <person name="Chu M."/>
            <person name="Cheng C."/>
            <person name="Hour A."/>
            <person name="Lee P."/>
            <person name="Lin S."/>
            <person name="Lin Y."/>
            <person name="Liou J."/>
            <person name="Liu S."/>
            <person name="Hsing Y."/>
            <person name="Raghuvanshi S."/>
            <person name="Mohanty A."/>
            <person name="Bharti A.K."/>
            <person name="Gaur A."/>
            <person name="Gupta V."/>
            <person name="Kumar D."/>
            <person name="Ravi V."/>
            <person name="Vij S."/>
            <person name="Kapur A."/>
            <person name="Khurana P."/>
            <person name="Khurana P."/>
            <person name="Khurana J.P."/>
            <person name="Tyagi A.K."/>
            <person name="Gaikwad K."/>
            <person name="Singh A."/>
            <person name="Dalal V."/>
            <person name="Srivastava S."/>
            <person name="Dixit A."/>
            <person name="Pal A.K."/>
            <person name="Ghazi I.A."/>
            <person name="Yadav M."/>
            <person name="Pandit A."/>
            <person name="Bhargava A."/>
            <person name="Sureshbabu K."/>
            <person name="Batra K."/>
            <person name="Sharma T.R."/>
            <person name="Mohapatra T."/>
            <person name="Singh N.K."/>
            <person name="Messing J."/>
            <person name="Nelson A.B."/>
            <person name="Fuks G."/>
            <person name="Kavchok S."/>
            <person name="Keizer G."/>
            <person name="Linton E."/>
            <person name="Llaca V."/>
            <person name="Song R."/>
            <person name="Tanyolac B."/>
            <person name="Young S."/>
            <person name="Ho-Il K."/>
            <person name="Hahn J.H."/>
            <person name="Sangsakoo G."/>
            <person name="Vanavichit A."/>
            <person name="de Mattos Luiz.A.T."/>
            <person name="Zimmer P.D."/>
            <person name="Malone G."/>
            <person name="Dellagostin O."/>
            <person name="de Oliveira A.C."/>
            <person name="Bevan M."/>
            <person name="Bancroft I."/>
            <person name="Minx P."/>
            <person name="Cordum H."/>
            <person name="Wilson R."/>
            <person name="Cheng Z."/>
            <person name="Jin W."/>
            <person name="Jiang J."/>
            <person name="Leong S.A."/>
            <person name="Iwama H."/>
            <person name="Gojobori T."/>
            <person name="Itoh T."/>
            <person name="Niimura Y."/>
            <person name="Fujii Y."/>
            <person name="Habara T."/>
            <person name="Sakai H."/>
            <person name="Sato Y."/>
            <person name="Wilson G."/>
            <person name="Kumar K."/>
            <person name="McCouch S."/>
            <person name="Juretic N."/>
            <person name="Hoen D."/>
            <person name="Wright S."/>
            <person name="Bruskiewich R."/>
            <person name="Bureau T."/>
            <person name="Miyao A."/>
            <person name="Hirochika H."/>
            <person name="Nishikawa T."/>
            <person name="Kadowaki K."/>
            <person name="Sugiura M."/>
            <person name="Burr B."/>
            <person name="Sasaki T."/>
        </authorList>
    </citation>
    <scope>NUCLEOTIDE SEQUENCE [LARGE SCALE GENOMIC DNA]</scope>
    <source>
        <strain evidence="4">cv. Nipponbare</strain>
    </source>
</reference>
<gene>
    <name evidence="3" type="ordered locus">Os01g0668500</name>
    <name evidence="1" type="ORF">OSJNBb0063G05.40</name>
    <name evidence="2" type="ORF">P0014E08.10</name>
</gene>
<reference evidence="1" key="1">
    <citation type="journal article" date="2002" name="Nature">
        <title>The genome sequence and structure of rice chromosome 1.</title>
        <authorList>
            <person name="Sasaki T."/>
            <person name="Matsumoto T."/>
            <person name="Yamamoto K."/>
            <person name="Sakata K."/>
            <person name="Baba T."/>
            <person name="Katayose Y."/>
            <person name="Wu J."/>
            <person name="Niimura Y."/>
            <person name="Cheng Z."/>
            <person name="Nagamura Y."/>
            <person name="Antonio B.A."/>
            <person name="Kanamori H."/>
            <person name="Hosokawa S."/>
            <person name="Masukawa M."/>
            <person name="Arikawa K."/>
            <person name="Chiden Y."/>
            <person name="Hayashi M."/>
            <person name="Okamoto M."/>
            <person name="Ando T."/>
            <person name="Aoki H."/>
            <person name="Arita K."/>
            <person name="Hamada M."/>
            <person name="Harada C."/>
            <person name="Hijishita S."/>
            <person name="Honda M."/>
            <person name="Ichikawa Y."/>
            <person name="Idonuma A."/>
            <person name="Iijima M."/>
            <person name="Ikeda M."/>
            <person name="Ikeno M."/>
            <person name="Itoh S."/>
            <person name="Itoh T."/>
            <person name="Itoh Y."/>
            <person name="Itoh Y."/>
            <person name="Iwabuchi A."/>
            <person name="Kamiya K."/>
            <person name="Karasawa W."/>
            <person name="Katagiri S."/>
            <person name="Kikuta A."/>
            <person name="Kobayashi N."/>
            <person name="Kono I."/>
            <person name="Machita K."/>
            <person name="Maehara T."/>
            <person name="Mizuno H."/>
            <person name="Mizubayashi T."/>
            <person name="Mukai Y."/>
            <person name="Nagasaki H."/>
            <person name="Nakashima M."/>
            <person name="Nakama Y."/>
            <person name="Nakamichi Y."/>
            <person name="Nakamura M."/>
            <person name="Namiki N."/>
            <person name="Negishi M."/>
            <person name="Ohta I."/>
            <person name="Ono N."/>
            <person name="Saji S."/>
            <person name="Sakai K."/>
            <person name="Shibata M."/>
            <person name="Shimokawa T."/>
            <person name="Shomura A."/>
            <person name="Song J."/>
            <person name="Takazaki Y."/>
            <person name="Terasawa K."/>
            <person name="Tsuji K."/>
            <person name="Waki K."/>
            <person name="Yamagata H."/>
            <person name="Yamane H."/>
            <person name="Yoshiki S."/>
            <person name="Yoshihara R."/>
            <person name="Yukawa K."/>
            <person name="Zhong H."/>
            <person name="Iwama H."/>
            <person name="Endo T."/>
            <person name="Ito H."/>
            <person name="Hahn J.H."/>
            <person name="Kim H.I."/>
            <person name="Eun M.Y."/>
            <person name="Yano M."/>
            <person name="Jiang J."/>
            <person name="Gojobori T."/>
        </authorList>
    </citation>
    <scope>NUCLEOTIDE SEQUENCE</scope>
</reference>
<dbReference type="Proteomes" id="UP000000763">
    <property type="component" value="Chromosome 1"/>
</dbReference>
<accession>A0A0P0V6C2</accession>
<evidence type="ECO:0000313" key="3">
    <source>
        <dbReference type="EMBL" id="BAF05730.1"/>
    </source>
</evidence>
<dbReference type="EMBL" id="AP008207">
    <property type="protein sequence ID" value="BAF05730.1"/>
    <property type="molecule type" value="Genomic_DNA"/>
</dbReference>
<dbReference type="Gramene" id="Os01t0668500-01">
    <property type="protein sequence ID" value="Os01t0668500-01"/>
    <property type="gene ID" value="Os01g0668500"/>
</dbReference>
<sequence>MLVISGPLYWSRRTLSLSKYRKWLPDWETNLFSLVRRCDGSRVSVGQSKLCHTILSSESDAFITILPLLSRATVVCLPQPVLLSQTVVPLTSVKARLPSWLRDILEPWPFTGRPESAVQTTVLSVAWVNQMEK</sequence>
<dbReference type="AlphaFoldDB" id="A0A0P0V6C2"/>
<evidence type="ECO:0000313" key="4">
    <source>
        <dbReference type="Proteomes" id="UP000000763"/>
    </source>
</evidence>
<name>A0A0P0V6C2_ORYSJ</name>
<dbReference type="EMBL" id="AP004194">
    <property type="protein sequence ID" value="BAD73685.1"/>
    <property type="molecule type" value="Genomic_DNA"/>
</dbReference>
<dbReference type="Proteomes" id="UP000817658">
    <property type="component" value="Chromosome 1"/>
</dbReference>
<reference evidence="3" key="5">
    <citation type="journal article" date="2008" name="Nucleic Acids Res.">
        <title>The Rice Annotation Project Database (RAP-DB): 2008 update.</title>
        <authorList>
            <consortium name="The Rice Annotation Project (RAP)"/>
            <person name="Tanaka T."/>
            <person name="Antonio B.A."/>
            <person name="Kikuchi S."/>
            <person name="Matsumoto T."/>
            <person name="Nagamura Y."/>
            <person name="Numa H."/>
            <person name="Sakai H."/>
            <person name="Wu J."/>
            <person name="Itoh T."/>
            <person name="Sasaki T."/>
            <person name="Aono R."/>
            <person name="Fujii Y."/>
            <person name="Habara T."/>
            <person name="Harada E."/>
            <person name="Kanno M."/>
            <person name="Kawahara Y."/>
            <person name="Kawashima H."/>
            <person name="Kubooka H."/>
            <person name="Matsuya A."/>
            <person name="Nakaoka H."/>
            <person name="Saichi N."/>
            <person name="Sanbonmatsu R."/>
            <person name="Sato Y."/>
            <person name="Shinso Y."/>
            <person name="Suzuki M."/>
            <person name="Takeda J."/>
            <person name="Tanino M."/>
            <person name="Todokoro F."/>
            <person name="Yamaguchi K."/>
            <person name="Yamamoto N."/>
            <person name="Yamasaki C."/>
            <person name="Imanishi T."/>
            <person name="Okido T."/>
            <person name="Tada M."/>
            <person name="Ikeo K."/>
            <person name="Tateno Y."/>
            <person name="Gojobori T."/>
            <person name="Lin Y.C."/>
            <person name="Wei F.J."/>
            <person name="Hsing Y.I."/>
            <person name="Zhao Q."/>
            <person name="Han B."/>
            <person name="Kramer M.R."/>
            <person name="McCombie R.W."/>
            <person name="Lonsdale D."/>
            <person name="O'Donovan C.C."/>
            <person name="Whitfield E.J."/>
            <person name="Apweiler R."/>
            <person name="Koyanagi K.O."/>
            <person name="Khurana J.P."/>
            <person name="Raghuvanshi S."/>
            <person name="Singh N.K."/>
            <person name="Tyagi A.K."/>
            <person name="Haberer G."/>
            <person name="Fujisawa M."/>
            <person name="Hosokawa S."/>
            <person name="Ito Y."/>
            <person name="Ikawa H."/>
            <person name="Shibata M."/>
            <person name="Yamamoto M."/>
            <person name="Bruskiewich R.M."/>
            <person name="Hoen D.R."/>
            <person name="Bureau TE."/>
            <person name="Namiki N."/>
            <person name="Ohyanagi H."/>
            <person name="Sakai Y."/>
            <person name="Nobushima S."/>
            <person name="Sakata K."/>
            <person name="Barrero R.A."/>
            <person name="Sato Y."/>
            <person name="Souvorov A."/>
            <person name="Smith-White B."/>
            <person name="Tatusova T."/>
            <person name="An S."/>
            <person name="An G."/>
            <person name="OOta S."/>
            <person name="Fuks G."/>
            <person name="Messing J."/>
            <person name="Christie K.R."/>
            <person name="Lieberherr D."/>
            <person name="Kim H."/>
            <person name="Zuccolo A."/>
            <person name="Wing R.A."/>
            <person name="Nobuta K."/>
            <person name="Green P.J."/>
            <person name="Lu C."/>
            <person name="Meyers BC."/>
            <person name="Chaparro C."/>
            <person name="Piegu B."/>
            <person name="Panaud O."/>
            <person name="Echeverria M."/>
        </authorList>
    </citation>
    <scope>NUCLEOTIDE SEQUENCE</scope>
</reference>
<reference evidence="4" key="6">
    <citation type="journal article" date="2008" name="Nucleic Acids Res.">
        <title>The rice annotation project database (RAP-DB): 2008 update.</title>
        <authorList>
            <consortium name="The rice annotation project (RAP)"/>
        </authorList>
    </citation>
    <scope>GENOME REANNOTATION</scope>
    <source>
        <strain evidence="4">cv. Nipponbare</strain>
    </source>
</reference>